<dbReference type="PROSITE" id="PS50987">
    <property type="entry name" value="HTH_ARSR_2"/>
    <property type="match status" value="1"/>
</dbReference>
<dbReference type="PRINTS" id="PR00778">
    <property type="entry name" value="HTHARSR"/>
</dbReference>
<dbReference type="PROSITE" id="PS00846">
    <property type="entry name" value="HTH_ARSR_1"/>
    <property type="match status" value="1"/>
</dbReference>
<dbReference type="EMBL" id="QAOM01000003">
    <property type="protein sequence ID" value="PTQ85753.1"/>
    <property type="molecule type" value="Genomic_DNA"/>
</dbReference>
<proteinExistence type="predicted"/>
<comment type="caution">
    <text evidence="5">The sequence shown here is derived from an EMBL/GenBank/DDBJ whole genome shotgun (WGS) entry which is preliminary data.</text>
</comment>
<dbReference type="InterPro" id="IPR001845">
    <property type="entry name" value="HTH_ArsR_DNA-bd_dom"/>
</dbReference>
<evidence type="ECO:0000313" key="5">
    <source>
        <dbReference type="EMBL" id="PTQ85753.1"/>
    </source>
</evidence>
<gene>
    <name evidence="5" type="ORF">C8U37_103138</name>
</gene>
<dbReference type="InterPro" id="IPR036388">
    <property type="entry name" value="WH-like_DNA-bd_sf"/>
</dbReference>
<dbReference type="GO" id="GO:0003677">
    <property type="term" value="F:DNA binding"/>
    <property type="evidence" value="ECO:0007669"/>
    <property type="project" value="UniProtKB-KW"/>
</dbReference>
<organism evidence="5 6">
    <name type="scientific">Trichococcus patagoniensis</name>
    <dbReference type="NCBI Taxonomy" id="382641"/>
    <lineage>
        <taxon>Bacteria</taxon>
        <taxon>Bacillati</taxon>
        <taxon>Bacillota</taxon>
        <taxon>Bacilli</taxon>
        <taxon>Lactobacillales</taxon>
        <taxon>Carnobacteriaceae</taxon>
        <taxon>Trichococcus</taxon>
    </lineage>
</organism>
<dbReference type="Pfam" id="PF01022">
    <property type="entry name" value="HTH_5"/>
    <property type="match status" value="1"/>
</dbReference>
<dbReference type="NCBIfam" id="NF033788">
    <property type="entry name" value="HTH_metalloreg"/>
    <property type="match status" value="1"/>
</dbReference>
<evidence type="ECO:0000256" key="3">
    <source>
        <dbReference type="ARBA" id="ARBA00023163"/>
    </source>
</evidence>
<dbReference type="RefSeq" id="WP_108031766.1">
    <property type="nucleotide sequence ID" value="NZ_QAOM01000003.1"/>
</dbReference>
<dbReference type="InterPro" id="IPR018334">
    <property type="entry name" value="ArsR_HTH"/>
</dbReference>
<feature type="domain" description="HTH arsR-type" evidence="4">
    <location>
        <begin position="1"/>
        <end position="92"/>
    </location>
</feature>
<evidence type="ECO:0000256" key="2">
    <source>
        <dbReference type="ARBA" id="ARBA00023125"/>
    </source>
</evidence>
<dbReference type="PANTHER" id="PTHR33154:SF18">
    <property type="entry name" value="ARSENICAL RESISTANCE OPERON REPRESSOR"/>
    <property type="match status" value="1"/>
</dbReference>
<dbReference type="Proteomes" id="UP000244161">
    <property type="component" value="Unassembled WGS sequence"/>
</dbReference>
<reference evidence="5 6" key="1">
    <citation type="submission" date="2018-04" db="EMBL/GenBank/DDBJ databases">
        <title>Genomic Encyclopedia of Archaeal and Bacterial Type Strains, Phase II (KMG-II): from individual species to whole genera.</title>
        <authorList>
            <person name="Goeker M."/>
        </authorList>
    </citation>
    <scope>NUCLEOTIDE SEQUENCE [LARGE SCALE GENOMIC DNA]</scope>
    <source>
        <strain evidence="5 6">DSM 18806</strain>
    </source>
</reference>
<keyword evidence="2" id="KW-0238">DNA-binding</keyword>
<accession>A0A2T5IPK4</accession>
<evidence type="ECO:0000256" key="1">
    <source>
        <dbReference type="ARBA" id="ARBA00023015"/>
    </source>
</evidence>
<dbReference type="InterPro" id="IPR036390">
    <property type="entry name" value="WH_DNA-bd_sf"/>
</dbReference>
<keyword evidence="1" id="KW-0805">Transcription regulation</keyword>
<dbReference type="InterPro" id="IPR051081">
    <property type="entry name" value="HTH_MetalResp_TranReg"/>
</dbReference>
<evidence type="ECO:0000313" key="6">
    <source>
        <dbReference type="Proteomes" id="UP000244161"/>
    </source>
</evidence>
<sequence length="124" mass="13776">MDYENYAKVAKALADPKRVKIVDMLSCGAMCACDILEHFDFTQPTLSHHINLLVKAGLVTTEKSGTWHYYDLNKAAFEKFKADTAELMSDTPACICEPVRSKAVCETGERTDQLMPNSAVKSIK</sequence>
<dbReference type="SMART" id="SM00418">
    <property type="entry name" value="HTH_ARSR"/>
    <property type="match status" value="1"/>
</dbReference>
<protein>
    <submittedName>
        <fullName evidence="5">ArsR family transcriptional regulator</fullName>
    </submittedName>
</protein>
<dbReference type="OrthoDB" id="9798835at2"/>
<keyword evidence="6" id="KW-1185">Reference proteome</keyword>
<keyword evidence="3" id="KW-0804">Transcription</keyword>
<dbReference type="PANTHER" id="PTHR33154">
    <property type="entry name" value="TRANSCRIPTIONAL REGULATOR, ARSR FAMILY"/>
    <property type="match status" value="1"/>
</dbReference>
<dbReference type="GO" id="GO:0003700">
    <property type="term" value="F:DNA-binding transcription factor activity"/>
    <property type="evidence" value="ECO:0007669"/>
    <property type="project" value="InterPro"/>
</dbReference>
<dbReference type="InterPro" id="IPR011991">
    <property type="entry name" value="ArsR-like_HTH"/>
</dbReference>
<dbReference type="Gene3D" id="1.10.10.10">
    <property type="entry name" value="Winged helix-like DNA-binding domain superfamily/Winged helix DNA-binding domain"/>
    <property type="match status" value="1"/>
</dbReference>
<dbReference type="CDD" id="cd00090">
    <property type="entry name" value="HTH_ARSR"/>
    <property type="match status" value="1"/>
</dbReference>
<dbReference type="AlphaFoldDB" id="A0A2T5IPK4"/>
<name>A0A2T5IPK4_9LACT</name>
<evidence type="ECO:0000259" key="4">
    <source>
        <dbReference type="PROSITE" id="PS50987"/>
    </source>
</evidence>
<dbReference type="SUPFAM" id="SSF46785">
    <property type="entry name" value="Winged helix' DNA-binding domain"/>
    <property type="match status" value="1"/>
</dbReference>